<comment type="caution">
    <text evidence="2">The sequence shown here is derived from an EMBL/GenBank/DDBJ whole genome shotgun (WGS) entry which is preliminary data.</text>
</comment>
<dbReference type="GO" id="GO:0046872">
    <property type="term" value="F:metal ion binding"/>
    <property type="evidence" value="ECO:0007669"/>
    <property type="project" value="InterPro"/>
</dbReference>
<feature type="domain" description="Mycothiol-dependent maleylpyruvate isomerase metal-binding" evidence="1">
    <location>
        <begin position="7"/>
        <end position="130"/>
    </location>
</feature>
<dbReference type="InterPro" id="IPR017520">
    <property type="entry name" value="CHP03086"/>
</dbReference>
<dbReference type="InterPro" id="IPR024344">
    <property type="entry name" value="MDMPI_metal-binding"/>
</dbReference>
<dbReference type="Pfam" id="PF11716">
    <property type="entry name" value="MDMPI_N"/>
    <property type="match status" value="1"/>
</dbReference>
<dbReference type="RefSeq" id="WP_115931108.1">
    <property type="nucleotide sequence ID" value="NZ_QREH01000001.1"/>
</dbReference>
<gene>
    <name evidence="2" type="ORF">C8E99_0683</name>
</gene>
<evidence type="ECO:0000313" key="2">
    <source>
        <dbReference type="EMBL" id="REE02893.1"/>
    </source>
</evidence>
<dbReference type="SUPFAM" id="SSF109854">
    <property type="entry name" value="DinB/YfiT-like putative metalloenzymes"/>
    <property type="match status" value="1"/>
</dbReference>
<protein>
    <submittedName>
        <fullName evidence="2">Uncharacterized protein (TIGR03086 family)</fullName>
    </submittedName>
</protein>
<dbReference type="OrthoDB" id="8755073at2"/>
<evidence type="ECO:0000259" key="1">
    <source>
        <dbReference type="Pfam" id="PF11716"/>
    </source>
</evidence>
<evidence type="ECO:0000313" key="3">
    <source>
        <dbReference type="Proteomes" id="UP000256727"/>
    </source>
</evidence>
<dbReference type="Gene3D" id="1.20.120.450">
    <property type="entry name" value="dinb family like domain"/>
    <property type="match status" value="1"/>
</dbReference>
<accession>A0A3D9LCI0</accession>
<dbReference type="EMBL" id="QREH01000001">
    <property type="protein sequence ID" value="REE02893.1"/>
    <property type="molecule type" value="Genomic_DNA"/>
</dbReference>
<dbReference type="Proteomes" id="UP000256727">
    <property type="component" value="Unassembled WGS sequence"/>
</dbReference>
<organism evidence="2 3">
    <name type="scientific">Citricoccus muralis</name>
    <dbReference type="NCBI Taxonomy" id="169134"/>
    <lineage>
        <taxon>Bacteria</taxon>
        <taxon>Bacillati</taxon>
        <taxon>Actinomycetota</taxon>
        <taxon>Actinomycetes</taxon>
        <taxon>Micrococcales</taxon>
        <taxon>Micrococcaceae</taxon>
        <taxon>Citricoccus</taxon>
    </lineage>
</organism>
<reference evidence="2 3" key="1">
    <citation type="submission" date="2018-07" db="EMBL/GenBank/DDBJ databases">
        <title>Sequencing the genomes of 1000 actinobacteria strains.</title>
        <authorList>
            <person name="Klenk H.-P."/>
        </authorList>
    </citation>
    <scope>NUCLEOTIDE SEQUENCE [LARGE SCALE GENOMIC DNA]</scope>
    <source>
        <strain evidence="2 3">DSM 14442</strain>
    </source>
</reference>
<dbReference type="InterPro" id="IPR034660">
    <property type="entry name" value="DinB/YfiT-like"/>
</dbReference>
<proteinExistence type="predicted"/>
<dbReference type="NCBIfam" id="TIGR03086">
    <property type="entry name" value="TIGR03086 family metal-binding protein"/>
    <property type="match status" value="1"/>
</dbReference>
<dbReference type="NCBIfam" id="TIGR03083">
    <property type="entry name" value="maleylpyruvate isomerase family mycothiol-dependent enzyme"/>
    <property type="match status" value="1"/>
</dbReference>
<keyword evidence="3" id="KW-1185">Reference proteome</keyword>
<sequence length="196" mass="20978">MTSIDLTESTRRVAAVVRGIEDAHHYAPTPCPQMPVHLLLAHLHGLAIAFRDAARKIDGPTTQTAPDPSRLELPGDWREALPAELENLAAAWNETGARTGTTTAGAQTMPSDVALLVALDEVVLHGWDLAVATGQDYAVEQQALDAVEQFCAGIPEEPGEREGLFGPRVPVPAEAPQLDRVLGLSGRDPGWRPPIH</sequence>
<dbReference type="AlphaFoldDB" id="A0A3D9LCI0"/>
<name>A0A3D9LCI0_9MICC</name>
<dbReference type="InterPro" id="IPR017517">
    <property type="entry name" value="Maleyloyr_isom"/>
</dbReference>